<dbReference type="PANTHER" id="PTHR42681">
    <property type="entry name" value="MALONYL-COA-ACYL CARRIER PROTEIN TRANSACYLASE, MITOCHONDRIAL"/>
    <property type="match status" value="1"/>
</dbReference>
<protein>
    <recommendedName>
        <fullName evidence="2">[acyl-carrier-protein] S-malonyltransferase</fullName>
        <ecNumber evidence="2">2.3.1.39</ecNumber>
    </recommendedName>
</protein>
<dbReference type="InterPro" id="IPR001227">
    <property type="entry name" value="Ac_transferase_dom_sf"/>
</dbReference>
<proteinExistence type="inferred from homology"/>
<dbReference type="InterPro" id="IPR016035">
    <property type="entry name" value="Acyl_Trfase/lysoPLipase"/>
</dbReference>
<gene>
    <name evidence="7" type="ORF">UFOPK2399_00118</name>
</gene>
<name>A0A6J6NBL0_9ZZZZ</name>
<evidence type="ECO:0000256" key="2">
    <source>
        <dbReference type="ARBA" id="ARBA00013258"/>
    </source>
</evidence>
<dbReference type="AlphaFoldDB" id="A0A6J6NBL0"/>
<dbReference type="GO" id="GO:0004314">
    <property type="term" value="F:[acyl-carrier-protein] S-malonyltransferase activity"/>
    <property type="evidence" value="ECO:0007669"/>
    <property type="project" value="UniProtKB-EC"/>
</dbReference>
<evidence type="ECO:0000256" key="4">
    <source>
        <dbReference type="ARBA" id="ARBA00023315"/>
    </source>
</evidence>
<dbReference type="InterPro" id="IPR016036">
    <property type="entry name" value="Malonyl_transacylase_ACP-bd"/>
</dbReference>
<keyword evidence="4" id="KW-0012">Acyltransferase</keyword>
<dbReference type="PIRSF" id="PIRSF000446">
    <property type="entry name" value="Mct"/>
    <property type="match status" value="1"/>
</dbReference>
<accession>A0A6J6NBL0</accession>
<dbReference type="EC" id="2.3.1.39" evidence="2"/>
<evidence type="ECO:0000313" key="7">
    <source>
        <dbReference type="EMBL" id="CAB4683549.1"/>
    </source>
</evidence>
<evidence type="ECO:0000256" key="1">
    <source>
        <dbReference type="ARBA" id="ARBA00008217"/>
    </source>
</evidence>
<dbReference type="Gene3D" id="3.40.366.10">
    <property type="entry name" value="Malonyl-Coenzyme A Acyl Carrier Protein, domain 2"/>
    <property type="match status" value="1"/>
</dbReference>
<dbReference type="FunFam" id="3.30.70.250:FF:000001">
    <property type="entry name" value="Malonyl CoA-acyl carrier protein transacylase"/>
    <property type="match status" value="1"/>
</dbReference>
<dbReference type="InterPro" id="IPR050858">
    <property type="entry name" value="Mal-CoA-ACP_Trans/PKS_FabD"/>
</dbReference>
<dbReference type="InterPro" id="IPR014043">
    <property type="entry name" value="Acyl_transferase_dom"/>
</dbReference>
<dbReference type="EMBL" id="CAEZXP010000001">
    <property type="protein sequence ID" value="CAB4683549.1"/>
    <property type="molecule type" value="Genomic_DNA"/>
</dbReference>
<dbReference type="Pfam" id="PF00698">
    <property type="entry name" value="Acyl_transf_1"/>
    <property type="match status" value="1"/>
</dbReference>
<reference evidence="7" key="1">
    <citation type="submission" date="2020-05" db="EMBL/GenBank/DDBJ databases">
        <authorList>
            <person name="Chiriac C."/>
            <person name="Salcher M."/>
            <person name="Ghai R."/>
            <person name="Kavagutti S V."/>
        </authorList>
    </citation>
    <scope>NUCLEOTIDE SEQUENCE</scope>
</reference>
<dbReference type="InterPro" id="IPR024925">
    <property type="entry name" value="Malonyl_CoA-ACP_transAc"/>
</dbReference>
<dbReference type="SUPFAM" id="SSF52151">
    <property type="entry name" value="FabD/lysophospholipase-like"/>
    <property type="match status" value="1"/>
</dbReference>
<dbReference type="SUPFAM" id="SSF55048">
    <property type="entry name" value="Probable ACP-binding domain of malonyl-CoA ACP transacylase"/>
    <property type="match status" value="1"/>
</dbReference>
<dbReference type="GO" id="GO:0006633">
    <property type="term" value="P:fatty acid biosynthetic process"/>
    <property type="evidence" value="ECO:0007669"/>
    <property type="project" value="TreeGrafter"/>
</dbReference>
<sequence length="306" mass="32389">MTKIAFMFPGQGAFEPGMGREIAEAVPAAMRVYEEGSAASGLDLKRLCFEGTVEELVETEVQQPALVTTCLAINAALRDRGIEPDYVVGHSVGEFSALGASNALSVTEAIALVRERGLQMAAAAKEAPGSMAAILGLADDVVENICRRIANVWPANYNCPGQLVVSGEDAAIEECIEVAQREGARRAVRLKVSGAFHSPLVALAGERLKPTIDRIDFKTPTANVMSTVTAKLEEAARYPSLLVEQLTAPVRFTQAARAMVDQGVTTFVEVGPGNVLSGLLKRIDGSVRSYSVNDLKSLDAAVSELG</sequence>
<organism evidence="7">
    <name type="scientific">freshwater metagenome</name>
    <dbReference type="NCBI Taxonomy" id="449393"/>
    <lineage>
        <taxon>unclassified sequences</taxon>
        <taxon>metagenomes</taxon>
        <taxon>ecological metagenomes</taxon>
    </lineage>
</organism>
<keyword evidence="3" id="KW-0808">Transferase</keyword>
<comment type="similarity">
    <text evidence="1">Belongs to the FabD family.</text>
</comment>
<feature type="domain" description="Malonyl-CoA:ACP transacylase (MAT)" evidence="6">
    <location>
        <begin position="7"/>
        <end position="302"/>
    </location>
</feature>
<dbReference type="InterPro" id="IPR004410">
    <property type="entry name" value="Malonyl_CoA-ACP_transAc_FabD"/>
</dbReference>
<dbReference type="NCBIfam" id="TIGR00128">
    <property type="entry name" value="fabD"/>
    <property type="match status" value="1"/>
</dbReference>
<dbReference type="GO" id="GO:0005829">
    <property type="term" value="C:cytosol"/>
    <property type="evidence" value="ECO:0007669"/>
    <property type="project" value="TreeGrafter"/>
</dbReference>
<evidence type="ECO:0000256" key="5">
    <source>
        <dbReference type="ARBA" id="ARBA00048462"/>
    </source>
</evidence>
<dbReference type="Gene3D" id="3.30.70.250">
    <property type="entry name" value="Malonyl-CoA ACP transacylase, ACP-binding"/>
    <property type="match status" value="1"/>
</dbReference>
<evidence type="ECO:0000256" key="3">
    <source>
        <dbReference type="ARBA" id="ARBA00022679"/>
    </source>
</evidence>
<dbReference type="SMART" id="SM00827">
    <property type="entry name" value="PKS_AT"/>
    <property type="match status" value="1"/>
</dbReference>
<comment type="catalytic activity">
    <reaction evidence="5">
        <text>holo-[ACP] + malonyl-CoA = malonyl-[ACP] + CoA</text>
        <dbReference type="Rhea" id="RHEA:41792"/>
        <dbReference type="Rhea" id="RHEA-COMP:9623"/>
        <dbReference type="Rhea" id="RHEA-COMP:9685"/>
        <dbReference type="ChEBI" id="CHEBI:57287"/>
        <dbReference type="ChEBI" id="CHEBI:57384"/>
        <dbReference type="ChEBI" id="CHEBI:64479"/>
        <dbReference type="ChEBI" id="CHEBI:78449"/>
        <dbReference type="EC" id="2.3.1.39"/>
    </reaction>
</comment>
<dbReference type="PANTHER" id="PTHR42681:SF1">
    <property type="entry name" value="MALONYL-COA-ACYL CARRIER PROTEIN TRANSACYLASE, MITOCHONDRIAL"/>
    <property type="match status" value="1"/>
</dbReference>
<evidence type="ECO:0000259" key="6">
    <source>
        <dbReference type="SMART" id="SM00827"/>
    </source>
</evidence>